<reference evidence="1 2" key="3">
    <citation type="submission" date="2020-02" db="EMBL/GenBank/DDBJ databases">
        <title>Flavobacterium profundi sp. nov., isolated from a deep-sea seamount.</title>
        <authorList>
            <person name="Zhang D.-C."/>
        </authorList>
    </citation>
    <scope>NUCLEOTIDE SEQUENCE [LARGE SCALE GENOMIC DNA]</scope>
    <source>
        <strain evidence="1 2">EC11</strain>
    </source>
</reference>
<evidence type="ECO:0000313" key="2">
    <source>
        <dbReference type="Proteomes" id="UP000817854"/>
    </source>
</evidence>
<reference evidence="2" key="1">
    <citation type="submission" date="2019-05" db="EMBL/GenBank/DDBJ databases">
        <title>Flavobacterium profundi sp. nov., isolated from a deep-sea seamount.</title>
        <authorList>
            <person name="Zhang D.-C."/>
        </authorList>
    </citation>
    <scope>NUCLEOTIDE SEQUENCE [LARGE SCALE GENOMIC DNA]</scope>
    <source>
        <strain evidence="2">EC11</strain>
    </source>
</reference>
<organism evidence="1 2">
    <name type="scientific">Flavobacterium jejuense</name>
    <dbReference type="NCBI Taxonomy" id="1544455"/>
    <lineage>
        <taxon>Bacteria</taxon>
        <taxon>Pseudomonadati</taxon>
        <taxon>Bacteroidota</taxon>
        <taxon>Flavobacteriia</taxon>
        <taxon>Flavobacteriales</taxon>
        <taxon>Flavobacteriaceae</taxon>
        <taxon>Flavobacterium</taxon>
    </lineage>
</organism>
<dbReference type="RefSeq" id="WP_140964116.1">
    <property type="nucleotide sequence ID" value="NZ_VEVQ02000016.1"/>
</dbReference>
<gene>
    <name evidence="1" type="ORF">FIA58_018140</name>
</gene>
<evidence type="ECO:0000313" key="1">
    <source>
        <dbReference type="EMBL" id="NHN27605.1"/>
    </source>
</evidence>
<protein>
    <submittedName>
        <fullName evidence="1">Uncharacterized protein</fullName>
    </submittedName>
</protein>
<dbReference type="EMBL" id="VEVQ02000016">
    <property type="protein sequence ID" value="NHN27605.1"/>
    <property type="molecule type" value="Genomic_DNA"/>
</dbReference>
<reference evidence="1 2" key="2">
    <citation type="submission" date="2019-05" db="EMBL/GenBank/DDBJ databases">
        <authorList>
            <person name="Lianzixin W."/>
        </authorList>
    </citation>
    <scope>NUCLEOTIDE SEQUENCE [LARGE SCALE GENOMIC DNA]</scope>
    <source>
        <strain evidence="1 2">EC11</strain>
    </source>
</reference>
<proteinExistence type="predicted"/>
<comment type="caution">
    <text evidence="1">The sequence shown here is derived from an EMBL/GenBank/DDBJ whole genome shotgun (WGS) entry which is preliminary data.</text>
</comment>
<keyword evidence="2" id="KW-1185">Reference proteome</keyword>
<accession>A0ABX0IUL0</accession>
<sequence length="256" mass="30212">MNNFKSPLYLVSFKSAICNYEIYINDLPAYSHLEGGSVSSQIPINHWIFESGEQEVKVRVLPLKGEIDFREDSFIEIKIFSYDSSTTNYGDIVESFNFSVENLYDLKIPVVEKRDFFIAEVPFILKKWNDFDEIKEKKGEIILFYKAMYQLFKEKDIQKIYNLLKFRFDQIDEATYSKESDNFEGLSKMLFRLKEGDFELMDFPTEPMLKIYDNKKICNLTRGNNDPILLFKNKNNNEFSFPLLIGFEKSEPIVVR</sequence>
<name>A0ABX0IUL0_9FLAO</name>
<dbReference type="Proteomes" id="UP000817854">
    <property type="component" value="Unassembled WGS sequence"/>
</dbReference>